<name>A0A6I4MRL6_9ACTN</name>
<accession>A0A6I4MRL6</accession>
<comment type="caution">
    <text evidence="1">The sequence shown here is derived from an EMBL/GenBank/DDBJ whole genome shotgun (WGS) entry which is preliminary data.</text>
</comment>
<keyword evidence="2" id="KW-1185">Reference proteome</keyword>
<evidence type="ECO:0000313" key="2">
    <source>
        <dbReference type="Proteomes" id="UP000462055"/>
    </source>
</evidence>
<dbReference type="EMBL" id="WBMS02000032">
    <property type="protein sequence ID" value="MWA04936.1"/>
    <property type="molecule type" value="Genomic_DNA"/>
</dbReference>
<protein>
    <submittedName>
        <fullName evidence="1">DUF4411 family protein</fullName>
    </submittedName>
</protein>
<dbReference type="AlphaFoldDB" id="A0A6I4MRL6"/>
<proteinExistence type="predicted"/>
<dbReference type="InterPro" id="IPR029060">
    <property type="entry name" value="PIN-like_dom_sf"/>
</dbReference>
<dbReference type="Gene3D" id="3.40.50.1010">
    <property type="entry name" value="5'-nuclease"/>
    <property type="match status" value="1"/>
</dbReference>
<dbReference type="RefSeq" id="WP_151597441.1">
    <property type="nucleotide sequence ID" value="NZ_WBMS02000032.1"/>
</dbReference>
<evidence type="ECO:0000313" key="1">
    <source>
        <dbReference type="EMBL" id="MWA04936.1"/>
    </source>
</evidence>
<dbReference type="Pfam" id="PF14367">
    <property type="entry name" value="DUF4411"/>
    <property type="match status" value="1"/>
</dbReference>
<dbReference type="SUPFAM" id="SSF88723">
    <property type="entry name" value="PIN domain-like"/>
    <property type="match status" value="1"/>
</dbReference>
<sequence>MYLVDANVLIEAKNRCYAFDIAPGFWTWLDHAHANSLACSIDKVRDELLDGNDQLADWVRGRRDFFRTVDEMAMAELKPLTQWATTRQYTQAAVNTFIGDTADCYLIAYAKAHGLTVVTHEQPQPTAKKRVLIPDACVAMGVTTCDTFGMLRSTNARLHLQTPEHSSDREA</sequence>
<reference evidence="1" key="1">
    <citation type="submission" date="2019-12" db="EMBL/GenBank/DDBJ databases">
        <title>Actinomadura physcomitrii sp. nov., a novel actinomycete isolated from moss [Physcomitrium sphaericum (Ludw) Fuernr].</title>
        <authorList>
            <person name="Zhuang X."/>
        </authorList>
    </citation>
    <scope>NUCLEOTIDE SEQUENCE [LARGE SCALE GENOMIC DNA]</scope>
    <source>
        <strain evidence="1">LD22</strain>
    </source>
</reference>
<gene>
    <name evidence="1" type="ORF">F8568_032145</name>
</gene>
<organism evidence="1 2">
    <name type="scientific">Actinomadura physcomitrii</name>
    <dbReference type="NCBI Taxonomy" id="2650748"/>
    <lineage>
        <taxon>Bacteria</taxon>
        <taxon>Bacillati</taxon>
        <taxon>Actinomycetota</taxon>
        <taxon>Actinomycetes</taxon>
        <taxon>Streptosporangiales</taxon>
        <taxon>Thermomonosporaceae</taxon>
        <taxon>Actinomadura</taxon>
    </lineage>
</organism>
<dbReference type="Proteomes" id="UP000462055">
    <property type="component" value="Unassembled WGS sequence"/>
</dbReference>
<dbReference type="InterPro" id="IPR016541">
    <property type="entry name" value="UCP008505"/>
</dbReference>